<keyword evidence="1" id="KW-0677">Repeat</keyword>
<dbReference type="EMBL" id="UYJE01003666">
    <property type="protein sequence ID" value="VDI21272.1"/>
    <property type="molecule type" value="Genomic_DNA"/>
</dbReference>
<dbReference type="PROSITE" id="PS51125">
    <property type="entry name" value="NHL"/>
    <property type="match status" value="1"/>
</dbReference>
<organism evidence="3 4">
    <name type="scientific">Mytilus galloprovincialis</name>
    <name type="common">Mediterranean mussel</name>
    <dbReference type="NCBI Taxonomy" id="29158"/>
    <lineage>
        <taxon>Eukaryota</taxon>
        <taxon>Metazoa</taxon>
        <taxon>Spiralia</taxon>
        <taxon>Lophotrochozoa</taxon>
        <taxon>Mollusca</taxon>
        <taxon>Bivalvia</taxon>
        <taxon>Autobranchia</taxon>
        <taxon>Pteriomorphia</taxon>
        <taxon>Mytilida</taxon>
        <taxon>Mytiloidea</taxon>
        <taxon>Mytilidae</taxon>
        <taxon>Mytilinae</taxon>
        <taxon>Mytilus</taxon>
    </lineage>
</organism>
<dbReference type="SUPFAM" id="SSF101898">
    <property type="entry name" value="NHL repeat"/>
    <property type="match status" value="1"/>
</dbReference>
<evidence type="ECO:0000313" key="4">
    <source>
        <dbReference type="Proteomes" id="UP000596742"/>
    </source>
</evidence>
<feature type="non-terminal residue" evidence="3">
    <location>
        <position position="1"/>
    </location>
</feature>
<accession>A0A8B6DJP8</accession>
<sequence length="79" mass="8663">DLTGPWGLCTDTYGNIIVADYGSDCTIAISKDGQNSKVLISEEDGLENPKFICFKHNESSGFICDANGKYLSKFYLSSR</sequence>
<dbReference type="Gene3D" id="2.120.10.30">
    <property type="entry name" value="TolB, C-terminal domain"/>
    <property type="match status" value="1"/>
</dbReference>
<dbReference type="InterPro" id="IPR011042">
    <property type="entry name" value="6-blade_b-propeller_TolB-like"/>
</dbReference>
<dbReference type="AlphaFoldDB" id="A0A8B6DJP8"/>
<keyword evidence="4" id="KW-1185">Reference proteome</keyword>
<feature type="repeat" description="NHL" evidence="2">
    <location>
        <begin position="1"/>
        <end position="32"/>
    </location>
</feature>
<dbReference type="InterPro" id="IPR001258">
    <property type="entry name" value="NHL_repeat"/>
</dbReference>
<gene>
    <name evidence="3" type="ORF">MGAL_10B061689</name>
</gene>
<dbReference type="Proteomes" id="UP000596742">
    <property type="component" value="Unassembled WGS sequence"/>
</dbReference>
<proteinExistence type="predicted"/>
<name>A0A8B6DJP8_MYTGA</name>
<evidence type="ECO:0000256" key="1">
    <source>
        <dbReference type="ARBA" id="ARBA00022737"/>
    </source>
</evidence>
<protein>
    <submittedName>
        <fullName evidence="3">Uncharacterized protein</fullName>
    </submittedName>
</protein>
<evidence type="ECO:0000313" key="3">
    <source>
        <dbReference type="EMBL" id="VDI21272.1"/>
    </source>
</evidence>
<dbReference type="OrthoDB" id="10020332at2759"/>
<reference evidence="3" key="1">
    <citation type="submission" date="2018-11" db="EMBL/GenBank/DDBJ databases">
        <authorList>
            <person name="Alioto T."/>
            <person name="Alioto T."/>
        </authorList>
    </citation>
    <scope>NUCLEOTIDE SEQUENCE</scope>
</reference>
<comment type="caution">
    <text evidence="3">The sequence shown here is derived from an EMBL/GenBank/DDBJ whole genome shotgun (WGS) entry which is preliminary data.</text>
</comment>
<evidence type="ECO:0000256" key="2">
    <source>
        <dbReference type="PROSITE-ProRule" id="PRU00504"/>
    </source>
</evidence>